<feature type="active site" evidence="4">
    <location>
        <position position="391"/>
    </location>
</feature>
<feature type="compositionally biased region" description="Polar residues" evidence="6">
    <location>
        <begin position="35"/>
        <end position="53"/>
    </location>
</feature>
<dbReference type="PANTHER" id="PTHR12837:SF15">
    <property type="entry name" value="POLY(ADP-RIBOSE) GLYCOHYDROLASE"/>
    <property type="match status" value="1"/>
</dbReference>
<dbReference type="GO" id="GO:0004649">
    <property type="term" value="F:poly(ADP-ribose) glycohydrolase activity"/>
    <property type="evidence" value="ECO:0007669"/>
    <property type="project" value="UniProtKB-EC"/>
</dbReference>
<protein>
    <recommendedName>
        <fullName evidence="2">poly(ADP-ribose) glycohydrolase</fullName>
        <ecNumber evidence="2">3.2.1.143</ecNumber>
    </recommendedName>
</protein>
<evidence type="ECO:0000256" key="1">
    <source>
        <dbReference type="ARBA" id="ARBA00009545"/>
    </source>
</evidence>
<dbReference type="OrthoDB" id="1937899at2759"/>
<evidence type="ECO:0000259" key="8">
    <source>
        <dbReference type="Pfam" id="PF20811"/>
    </source>
</evidence>
<evidence type="ECO:0000259" key="7">
    <source>
        <dbReference type="Pfam" id="PF05028"/>
    </source>
</evidence>
<evidence type="ECO:0000256" key="4">
    <source>
        <dbReference type="PIRSR" id="PIRSR607724-1"/>
    </source>
</evidence>
<dbReference type="GO" id="GO:0005737">
    <property type="term" value="C:cytoplasm"/>
    <property type="evidence" value="ECO:0007669"/>
    <property type="project" value="TreeGrafter"/>
</dbReference>
<dbReference type="eggNOG" id="KOG2064">
    <property type="taxonomic scope" value="Eukaryota"/>
</dbReference>
<feature type="region of interest" description="Disordered" evidence="6">
    <location>
        <begin position="1"/>
        <end position="104"/>
    </location>
</feature>
<dbReference type="InParanoid" id="A0A1X7V563"/>
<dbReference type="PANTHER" id="PTHR12837">
    <property type="entry name" value="POLY ADP-RIBOSE GLYCOHYDROLASE"/>
    <property type="match status" value="1"/>
</dbReference>
<feature type="binding site" evidence="5">
    <location>
        <position position="394"/>
    </location>
    <ligand>
        <name>substrate</name>
    </ligand>
</feature>
<sequence length="622" mass="69673">MAASFSASRKESLPSPTSSCSSKDSKGEKVGGTGKRQTTLTELFLSHSPSTSYKPKRPKGETNEEVSSTISSTIYVSSEEDVSDCSHVSESPPPSPSLPSPVKQAQTWGCTPLNEICFGPSATPILPPLRGSASHCVTFKTDGCVPRLTPPTPTPPTYRDVWDDSHVRMPTSSQCLYPVPGSKLVKKWVLITQALSKPIRNSFELEEAILTYNSRFRGKWKFQLLHAYFARHQTKEETDRFFSTVLPPLKKLVLNLPQIMTHAVPLLSKGVSYSLTMSQEQVACLLANALFCTYPRRNSNASDSEFASFPSINFNSLLCSRPIKKQLHKLQCILHYFKRVLSSMPSGAVTFSRQVLKEAPNWDQSTKPFTSLHVSSTGTIEDQGHGMLQVDFANKYIGGGVLDYGCVQEEIRFLICPELLLSRLFTEELSPNESLLVIGAEQFSTYRGYSNSFEWGGDYKDQTHLDDWGRKQVRVVAIDALIFNRKWQWRQYERTRLSRELTKAYSGFSGETGMTPCGRMMGVATGNWGCGAFGGDPELKALLQWMACSIADRDMVYFTFDKGGELLSKLVDIHQLIMSRRLVVSNLWELLNEYYTEVVEEREKMTLFQFLTGKLSSKPSTK</sequence>
<dbReference type="EnsemblMetazoa" id="XM_003385579.2">
    <property type="protein sequence ID" value="XP_003385627.1"/>
    <property type="gene ID" value="LOC100636657"/>
</dbReference>
<gene>
    <name evidence="9" type="primary">100636657</name>
</gene>
<dbReference type="InterPro" id="IPR048362">
    <property type="entry name" value="PARG_helical"/>
</dbReference>
<proteinExistence type="inferred from homology"/>
<dbReference type="GO" id="GO:0005975">
    <property type="term" value="P:carbohydrate metabolic process"/>
    <property type="evidence" value="ECO:0007669"/>
    <property type="project" value="InterPro"/>
</dbReference>
<feature type="compositionally biased region" description="Low complexity" evidence="6">
    <location>
        <begin position="13"/>
        <end position="22"/>
    </location>
</feature>
<dbReference type="EnsemblMetazoa" id="Aqu2.1.35106_001">
    <property type="protein sequence ID" value="Aqu2.1.35106_001"/>
    <property type="gene ID" value="Aqu2.1.35106"/>
</dbReference>
<evidence type="ECO:0000256" key="3">
    <source>
        <dbReference type="ARBA" id="ARBA00022801"/>
    </source>
</evidence>
<feature type="active site" evidence="4">
    <location>
        <position position="410"/>
    </location>
</feature>
<feature type="active site" evidence="4">
    <location>
        <position position="409"/>
    </location>
</feature>
<keyword evidence="3" id="KW-0378">Hydrolase</keyword>
<reference evidence="9" key="2">
    <citation type="submission" date="2017-05" db="UniProtKB">
        <authorList>
            <consortium name="EnsemblMetazoa"/>
        </authorList>
    </citation>
    <scope>IDENTIFICATION</scope>
</reference>
<feature type="binding site" evidence="5">
    <location>
        <position position="408"/>
    </location>
    <ligand>
        <name>substrate</name>
    </ligand>
</feature>
<dbReference type="InterPro" id="IPR007724">
    <property type="entry name" value="Poly_GlycHdrlase"/>
</dbReference>
<evidence type="ECO:0000256" key="6">
    <source>
        <dbReference type="SAM" id="MobiDB-lite"/>
    </source>
</evidence>
<dbReference type="GO" id="GO:0006282">
    <property type="term" value="P:regulation of DNA repair"/>
    <property type="evidence" value="ECO:0007669"/>
    <property type="project" value="InterPro"/>
</dbReference>
<organism evidence="9">
    <name type="scientific">Amphimedon queenslandica</name>
    <name type="common">Sponge</name>
    <dbReference type="NCBI Taxonomy" id="400682"/>
    <lineage>
        <taxon>Eukaryota</taxon>
        <taxon>Metazoa</taxon>
        <taxon>Porifera</taxon>
        <taxon>Demospongiae</taxon>
        <taxon>Heteroscleromorpha</taxon>
        <taxon>Haplosclerida</taxon>
        <taxon>Niphatidae</taxon>
        <taxon>Amphimedon</taxon>
    </lineage>
</organism>
<evidence type="ECO:0000256" key="5">
    <source>
        <dbReference type="PIRSR" id="PIRSR607724-2"/>
    </source>
</evidence>
<dbReference type="Pfam" id="PF05028">
    <property type="entry name" value="PARG_cat_C"/>
    <property type="match status" value="1"/>
</dbReference>
<reference evidence="10" key="1">
    <citation type="journal article" date="2010" name="Nature">
        <title>The Amphimedon queenslandica genome and the evolution of animal complexity.</title>
        <authorList>
            <person name="Srivastava M."/>
            <person name="Simakov O."/>
            <person name="Chapman J."/>
            <person name="Fahey B."/>
            <person name="Gauthier M.E."/>
            <person name="Mitros T."/>
            <person name="Richards G.S."/>
            <person name="Conaco C."/>
            <person name="Dacre M."/>
            <person name="Hellsten U."/>
            <person name="Larroux C."/>
            <person name="Putnam N.H."/>
            <person name="Stanke M."/>
            <person name="Adamska M."/>
            <person name="Darling A."/>
            <person name="Degnan S.M."/>
            <person name="Oakley T.H."/>
            <person name="Plachetzki D.C."/>
            <person name="Zhai Y."/>
            <person name="Adamski M."/>
            <person name="Calcino A."/>
            <person name="Cummins S.F."/>
            <person name="Goodstein D.M."/>
            <person name="Harris C."/>
            <person name="Jackson D.J."/>
            <person name="Leys S.P."/>
            <person name="Shu S."/>
            <person name="Woodcroft B.J."/>
            <person name="Vervoort M."/>
            <person name="Kosik K.S."/>
            <person name="Manning G."/>
            <person name="Degnan B.M."/>
            <person name="Rokhsar D.S."/>
        </authorList>
    </citation>
    <scope>NUCLEOTIDE SEQUENCE [LARGE SCALE GENOMIC DNA]</scope>
</reference>
<feature type="domain" description="PARG catalytic Macro" evidence="7">
    <location>
        <begin position="360"/>
        <end position="562"/>
    </location>
</feature>
<dbReference type="GO" id="GO:0005634">
    <property type="term" value="C:nucleus"/>
    <property type="evidence" value="ECO:0007669"/>
    <property type="project" value="TreeGrafter"/>
</dbReference>
<dbReference type="KEGG" id="aqu:100636657"/>
<dbReference type="Pfam" id="PF20811">
    <property type="entry name" value="PARG_cat_N"/>
    <property type="match status" value="1"/>
</dbReference>
<dbReference type="AlphaFoldDB" id="A0A1X7V563"/>
<feature type="domain" description="PARG helical" evidence="8">
    <location>
        <begin position="234"/>
        <end position="353"/>
    </location>
</feature>
<dbReference type="InterPro" id="IPR046372">
    <property type="entry name" value="PARG_cat_C"/>
</dbReference>
<dbReference type="EC" id="3.2.1.143" evidence="2"/>
<keyword evidence="10" id="KW-1185">Reference proteome</keyword>
<dbReference type="Proteomes" id="UP000007879">
    <property type="component" value="Unassembled WGS sequence"/>
</dbReference>
<feature type="compositionally biased region" description="Low complexity" evidence="6">
    <location>
        <begin position="65"/>
        <end position="77"/>
    </location>
</feature>
<dbReference type="STRING" id="400682.A0A1X7V563"/>
<evidence type="ECO:0000313" key="10">
    <source>
        <dbReference type="Proteomes" id="UP000007879"/>
    </source>
</evidence>
<accession>A0A1X7V563</accession>
<dbReference type="OMA" id="WGMIERA"/>
<evidence type="ECO:0000313" key="9">
    <source>
        <dbReference type="EnsemblMetazoa" id="Aqu2.1.35106_001"/>
    </source>
</evidence>
<dbReference type="GO" id="GO:1990966">
    <property type="term" value="P:ATP generation from poly-ADP-D-ribose"/>
    <property type="evidence" value="ECO:0007669"/>
    <property type="project" value="TreeGrafter"/>
</dbReference>
<name>A0A1X7V563_AMPQE</name>
<feature type="binding site" evidence="5">
    <location>
        <position position="449"/>
    </location>
    <ligand>
        <name>substrate</name>
    </ligand>
</feature>
<dbReference type="GO" id="GO:0009225">
    <property type="term" value="P:nucleotide-sugar metabolic process"/>
    <property type="evidence" value="ECO:0007669"/>
    <property type="project" value="TreeGrafter"/>
</dbReference>
<evidence type="ECO:0000256" key="2">
    <source>
        <dbReference type="ARBA" id="ARBA00012255"/>
    </source>
</evidence>
<comment type="similarity">
    <text evidence="1">Belongs to the poly(ADP-ribose) glycohydrolase family.</text>
</comment>